<keyword evidence="4" id="KW-0067">ATP-binding</keyword>
<name>A0A816XBG5_BRANA</name>
<dbReference type="AlphaFoldDB" id="A0A816XBG5"/>
<proteinExistence type="predicted"/>
<evidence type="ECO:0000259" key="5">
    <source>
        <dbReference type="PROSITE" id="PS51192"/>
    </source>
</evidence>
<evidence type="ECO:0000313" key="6">
    <source>
        <dbReference type="EMBL" id="CAF2144861.1"/>
    </source>
</evidence>
<evidence type="ECO:0000256" key="4">
    <source>
        <dbReference type="ARBA" id="ARBA00022840"/>
    </source>
</evidence>
<dbReference type="GO" id="GO:0016787">
    <property type="term" value="F:hydrolase activity"/>
    <property type="evidence" value="ECO:0007669"/>
    <property type="project" value="UniProtKB-KW"/>
</dbReference>
<keyword evidence="3" id="KW-0347">Helicase</keyword>
<dbReference type="SUPFAM" id="SSF52540">
    <property type="entry name" value="P-loop containing nucleoside triphosphate hydrolases"/>
    <property type="match status" value="1"/>
</dbReference>
<dbReference type="InterPro" id="IPR011545">
    <property type="entry name" value="DEAD/DEAH_box_helicase_dom"/>
</dbReference>
<dbReference type="EMBL" id="HG994356">
    <property type="protein sequence ID" value="CAF2144861.1"/>
    <property type="molecule type" value="Genomic_DNA"/>
</dbReference>
<dbReference type="Proteomes" id="UP001295469">
    <property type="component" value="Chromosome A02"/>
</dbReference>
<dbReference type="InterPro" id="IPR050079">
    <property type="entry name" value="DEAD_box_RNA_helicase"/>
</dbReference>
<dbReference type="GO" id="GO:0005524">
    <property type="term" value="F:ATP binding"/>
    <property type="evidence" value="ECO:0007669"/>
    <property type="project" value="UniProtKB-KW"/>
</dbReference>
<evidence type="ECO:0000256" key="2">
    <source>
        <dbReference type="ARBA" id="ARBA00022801"/>
    </source>
</evidence>
<dbReference type="InterPro" id="IPR014001">
    <property type="entry name" value="Helicase_ATP-bd"/>
</dbReference>
<dbReference type="Gene3D" id="3.40.50.300">
    <property type="entry name" value="P-loop containing nucleotide triphosphate hydrolases"/>
    <property type="match status" value="1"/>
</dbReference>
<sequence>MSDTKGFSLNTLKYLVLDEADRLLNEDFEKSLNQILEEIPRDRKTYLFSATMTKKVVQKLQRACLRNPVKVHNESF</sequence>
<dbReference type="Pfam" id="PF00270">
    <property type="entry name" value="DEAD"/>
    <property type="match status" value="1"/>
</dbReference>
<evidence type="ECO:0000256" key="3">
    <source>
        <dbReference type="ARBA" id="ARBA00022806"/>
    </source>
</evidence>
<keyword evidence="1" id="KW-0547">Nucleotide-binding</keyword>
<feature type="domain" description="Helicase ATP-binding" evidence="5">
    <location>
        <begin position="1"/>
        <end position="70"/>
    </location>
</feature>
<keyword evidence="2" id="KW-0378">Hydrolase</keyword>
<dbReference type="GO" id="GO:0004386">
    <property type="term" value="F:helicase activity"/>
    <property type="evidence" value="ECO:0007669"/>
    <property type="project" value="UniProtKB-KW"/>
</dbReference>
<dbReference type="PANTHER" id="PTHR47959:SF24">
    <property type="entry name" value="ATP-DEPENDENT RNA HELICASE"/>
    <property type="match status" value="1"/>
</dbReference>
<organism evidence="6">
    <name type="scientific">Brassica napus</name>
    <name type="common">Rape</name>
    <dbReference type="NCBI Taxonomy" id="3708"/>
    <lineage>
        <taxon>Eukaryota</taxon>
        <taxon>Viridiplantae</taxon>
        <taxon>Streptophyta</taxon>
        <taxon>Embryophyta</taxon>
        <taxon>Tracheophyta</taxon>
        <taxon>Spermatophyta</taxon>
        <taxon>Magnoliopsida</taxon>
        <taxon>eudicotyledons</taxon>
        <taxon>Gunneridae</taxon>
        <taxon>Pentapetalae</taxon>
        <taxon>rosids</taxon>
        <taxon>malvids</taxon>
        <taxon>Brassicales</taxon>
        <taxon>Brassicaceae</taxon>
        <taxon>Brassiceae</taxon>
        <taxon>Brassica</taxon>
    </lineage>
</organism>
<dbReference type="PANTHER" id="PTHR47959">
    <property type="entry name" value="ATP-DEPENDENT RNA HELICASE RHLE-RELATED"/>
    <property type="match status" value="1"/>
</dbReference>
<dbReference type="PROSITE" id="PS00039">
    <property type="entry name" value="DEAD_ATP_HELICASE"/>
    <property type="match status" value="1"/>
</dbReference>
<reference evidence="6" key="1">
    <citation type="submission" date="2021-01" db="EMBL/GenBank/DDBJ databases">
        <authorList>
            <consortium name="Genoscope - CEA"/>
            <person name="William W."/>
        </authorList>
    </citation>
    <scope>NUCLEOTIDE SEQUENCE</scope>
</reference>
<protein>
    <submittedName>
        <fullName evidence="6">(rape) hypothetical protein</fullName>
    </submittedName>
</protein>
<dbReference type="InterPro" id="IPR000629">
    <property type="entry name" value="RNA-helicase_DEAD-box_CS"/>
</dbReference>
<dbReference type="GO" id="GO:0003676">
    <property type="term" value="F:nucleic acid binding"/>
    <property type="evidence" value="ECO:0007669"/>
    <property type="project" value="InterPro"/>
</dbReference>
<accession>A0A816XBG5</accession>
<dbReference type="InterPro" id="IPR027417">
    <property type="entry name" value="P-loop_NTPase"/>
</dbReference>
<evidence type="ECO:0000256" key="1">
    <source>
        <dbReference type="ARBA" id="ARBA00022741"/>
    </source>
</evidence>
<gene>
    <name evidence="6" type="ORF">DARMORV10_A02P41360.1</name>
</gene>
<dbReference type="PROSITE" id="PS51192">
    <property type="entry name" value="HELICASE_ATP_BIND_1"/>
    <property type="match status" value="1"/>
</dbReference>